<name>D7WEB2_9CORY</name>
<comment type="caution">
    <text evidence="1">The sequence shown here is derived from an EMBL/GenBank/DDBJ whole genome shotgun (WGS) entry which is preliminary data.</text>
</comment>
<dbReference type="RefSeq" id="WP_005291367.1">
    <property type="nucleotide sequence ID" value="NZ_CM000961.1"/>
</dbReference>
<evidence type="ECO:0000313" key="2">
    <source>
        <dbReference type="Proteomes" id="UP000004208"/>
    </source>
</evidence>
<dbReference type="SUPFAM" id="SSF56601">
    <property type="entry name" value="beta-lactamase/transpeptidase-like"/>
    <property type="match status" value="1"/>
</dbReference>
<dbReference type="OrthoDB" id="3729831at2"/>
<evidence type="ECO:0000313" key="1">
    <source>
        <dbReference type="EMBL" id="EFK54466.1"/>
    </source>
</evidence>
<organism evidence="1 2">
    <name type="scientific">Corynebacterium genitalium ATCC 33030</name>
    <dbReference type="NCBI Taxonomy" id="585529"/>
    <lineage>
        <taxon>Bacteria</taxon>
        <taxon>Bacillati</taxon>
        <taxon>Actinomycetota</taxon>
        <taxon>Actinomycetes</taxon>
        <taxon>Mycobacteriales</taxon>
        <taxon>Corynebacteriaceae</taxon>
        <taxon>Corynebacterium</taxon>
    </lineage>
</organism>
<dbReference type="STRING" id="585529.HMPREF0291_12124"/>
<sequence>MGAPADNDPVHVPPPQEQVIPPAPVGDAQTVLNDAVANVLDGFGGRAEVAVSGRGGEFSAGDTTGFAAWSTIKVPIAIAALKEHPEMAGQASTAIMVSDNDAAMALWNSVSPEAVEAVLAEGGTPVPVQRERIRPEFSPFGQTVWSVAEQARFASNLQCVTGSEPVLSLMGGITVDQSYGLGTLPGARFKGGWGPSSSNGAYEVRQFGLVHDSVGRNVAVAIAVTAGDGSYESGQAMATQLAAQIAGSLESAPAANC</sequence>
<dbReference type="Proteomes" id="UP000004208">
    <property type="component" value="Unassembled WGS sequence"/>
</dbReference>
<accession>D7WEB2</accession>
<protein>
    <recommendedName>
        <fullName evidence="3">Beta-lactamase</fullName>
    </recommendedName>
</protein>
<dbReference type="HOGENOM" id="CLU_055774_2_0_11"/>
<keyword evidence="2" id="KW-1185">Reference proteome</keyword>
<proteinExistence type="predicted"/>
<dbReference type="EMBL" id="ACLJ02000003">
    <property type="protein sequence ID" value="EFK54466.1"/>
    <property type="molecule type" value="Genomic_DNA"/>
</dbReference>
<evidence type="ECO:0008006" key="3">
    <source>
        <dbReference type="Google" id="ProtNLM"/>
    </source>
</evidence>
<dbReference type="AlphaFoldDB" id="D7WEB2"/>
<gene>
    <name evidence="1" type="ORF">HMPREF0291_12124</name>
</gene>
<reference evidence="1" key="1">
    <citation type="submission" date="2010-06" db="EMBL/GenBank/DDBJ databases">
        <authorList>
            <person name="Muzny D."/>
            <person name="Qin X."/>
            <person name="Buhay C."/>
            <person name="Dugan-Rocha S."/>
            <person name="Ding Y."/>
            <person name="Chen G."/>
            <person name="Hawes A."/>
            <person name="Holder M."/>
            <person name="Jhangiani S."/>
            <person name="Johnson A."/>
            <person name="Khan Z."/>
            <person name="Li Z."/>
            <person name="Liu W."/>
            <person name="Liu X."/>
            <person name="Perez L."/>
            <person name="Shen H."/>
            <person name="Wang Q."/>
            <person name="Watt J."/>
            <person name="Xi L."/>
            <person name="Xin Y."/>
            <person name="Zhou J."/>
            <person name="Deng J."/>
            <person name="Jiang H."/>
            <person name="Liu Y."/>
            <person name="Qu J."/>
            <person name="Song X.-Z."/>
            <person name="Zhang L."/>
            <person name="Villasana D."/>
            <person name="Johnson A."/>
            <person name="Liu J."/>
            <person name="Liyanage D."/>
            <person name="Lorensuhewa L."/>
            <person name="Robinson T."/>
            <person name="Song A."/>
            <person name="Song B.-B."/>
            <person name="Dinh H."/>
            <person name="Thornton R."/>
            <person name="Coyle M."/>
            <person name="Francisco L."/>
            <person name="Jackson L."/>
            <person name="Javaid M."/>
            <person name="Korchina V."/>
            <person name="Kovar C."/>
            <person name="Mata R."/>
            <person name="Mathew T."/>
            <person name="Ngo R."/>
            <person name="Nguyen L."/>
            <person name="Nguyen N."/>
            <person name="Okwuonu G."/>
            <person name="Ongeri F."/>
            <person name="Pham C."/>
            <person name="Simmons D."/>
            <person name="Wilczek-Boney K."/>
            <person name="Hale W."/>
            <person name="Jakkamsetti A."/>
            <person name="Pham P."/>
            <person name="Ruth R."/>
            <person name="San Lucas F."/>
            <person name="Warren J."/>
            <person name="Zhang J."/>
            <person name="Zhao Z."/>
            <person name="Zhou C."/>
            <person name="Zhu D."/>
            <person name="Lee S."/>
            <person name="Bess C."/>
            <person name="Blankenburg K."/>
            <person name="Forbes L."/>
            <person name="Fu Q."/>
            <person name="Gubbala S."/>
            <person name="Hirani K."/>
            <person name="Jayaseelan J.C."/>
            <person name="Lara F."/>
            <person name="Munidasa M."/>
            <person name="Palculict T."/>
            <person name="Patil S."/>
            <person name="Pu L.-L."/>
            <person name="Saada N."/>
            <person name="Tang L."/>
            <person name="Weissenberger G."/>
            <person name="Zhu Y."/>
            <person name="Hemphill L."/>
            <person name="Shang Y."/>
            <person name="Youmans B."/>
            <person name="Ayvaz T."/>
            <person name="Ross M."/>
            <person name="Santibanez J."/>
            <person name="Aqrawi P."/>
            <person name="Gross S."/>
            <person name="Joshi V."/>
            <person name="Fowler G."/>
            <person name="Nazareth L."/>
            <person name="Reid J."/>
            <person name="Worley K."/>
            <person name="Petrosino J."/>
            <person name="Highlander S."/>
            <person name="Gibbs R."/>
        </authorList>
    </citation>
    <scope>NUCLEOTIDE SEQUENCE [LARGE SCALE GENOMIC DNA]</scope>
    <source>
        <strain evidence="1">ATCC 33030</strain>
    </source>
</reference>
<dbReference type="InterPro" id="IPR012338">
    <property type="entry name" value="Beta-lactam/transpept-like"/>
</dbReference>
<dbReference type="Gene3D" id="3.40.710.10">
    <property type="entry name" value="DD-peptidase/beta-lactamase superfamily"/>
    <property type="match status" value="1"/>
</dbReference>
<dbReference type="eggNOG" id="COG2367">
    <property type="taxonomic scope" value="Bacteria"/>
</dbReference>